<organism evidence="2 3">
    <name type="scientific">Ogataea haglerorum</name>
    <dbReference type="NCBI Taxonomy" id="1937702"/>
    <lineage>
        <taxon>Eukaryota</taxon>
        <taxon>Fungi</taxon>
        <taxon>Dikarya</taxon>
        <taxon>Ascomycota</taxon>
        <taxon>Saccharomycotina</taxon>
        <taxon>Pichiomycetes</taxon>
        <taxon>Pichiales</taxon>
        <taxon>Pichiaceae</taxon>
        <taxon>Ogataea</taxon>
    </lineage>
</organism>
<accession>A0AAN6D243</accession>
<protein>
    <submittedName>
        <fullName evidence="2">Uncharacterized protein</fullName>
    </submittedName>
</protein>
<reference evidence="2" key="1">
    <citation type="journal article" date="2021" name="G3 (Bethesda)">
        <title>Genomic diversity, chromosomal rearrangements, and interspecies hybridization in the ogataea polymorpha species complex.</title>
        <authorList>
            <person name="Hanson S.J."/>
            <person name="Cinneide E.O."/>
            <person name="Salzberg L.I."/>
            <person name="Wolfe K.H."/>
            <person name="McGowan J."/>
            <person name="Fitzpatrick D.A."/>
            <person name="Matlin K."/>
        </authorList>
    </citation>
    <scope>NUCLEOTIDE SEQUENCE</scope>
    <source>
        <strain evidence="2">83-405-1</strain>
    </source>
</reference>
<feature type="chain" id="PRO_5043042840" evidence="1">
    <location>
        <begin position="22"/>
        <end position="132"/>
    </location>
</feature>
<sequence>MFSFCTALLLGMSLTPFLKLATRSRRSAANNSVQTTFSISSRRSRSSGNSRVWLISANAQTKSRESESHRMLCHNHPIDALLIDHDEQILGARGFGSNLVSTLLPRGTSFQRSASEIRELYEAEQFMSSRRK</sequence>
<evidence type="ECO:0000256" key="1">
    <source>
        <dbReference type="SAM" id="SignalP"/>
    </source>
</evidence>
<evidence type="ECO:0000313" key="2">
    <source>
        <dbReference type="EMBL" id="KAG7724701.1"/>
    </source>
</evidence>
<dbReference type="EMBL" id="JAHLUH010000015">
    <property type="protein sequence ID" value="KAG7724701.1"/>
    <property type="molecule type" value="Genomic_DNA"/>
</dbReference>
<keyword evidence="1" id="KW-0732">Signal</keyword>
<gene>
    <name evidence="2" type="ORF">KL933_004523</name>
</gene>
<comment type="caution">
    <text evidence="2">The sequence shown here is derived from an EMBL/GenBank/DDBJ whole genome shotgun (WGS) entry which is preliminary data.</text>
</comment>
<dbReference type="AlphaFoldDB" id="A0AAN6D243"/>
<evidence type="ECO:0000313" key="3">
    <source>
        <dbReference type="Proteomes" id="UP000738402"/>
    </source>
</evidence>
<dbReference type="Proteomes" id="UP000738402">
    <property type="component" value="Unassembled WGS sequence"/>
</dbReference>
<proteinExistence type="predicted"/>
<feature type="signal peptide" evidence="1">
    <location>
        <begin position="1"/>
        <end position="21"/>
    </location>
</feature>
<name>A0AAN6D243_9ASCO</name>